<dbReference type="Proteomes" id="UP000823046">
    <property type="component" value="Unassembled WGS sequence"/>
</dbReference>
<dbReference type="Gene3D" id="2.60.300.12">
    <property type="entry name" value="HesB-like domain"/>
    <property type="match status" value="1"/>
</dbReference>
<dbReference type="PANTHER" id="PTHR43011:SF1">
    <property type="entry name" value="IRON-SULFUR CLUSTER ASSEMBLY 2 HOMOLOG, MITOCHONDRIAL"/>
    <property type="match status" value="1"/>
</dbReference>
<dbReference type="SUPFAM" id="SSF89360">
    <property type="entry name" value="HesB-like domain"/>
    <property type="match status" value="1"/>
</dbReference>
<sequence>MNPTLNFDDCTVVVDETSSQLLKECIIDYSDDLMCSSFVVKQNKYAKESCGCGHSFDVDLSL</sequence>
<dbReference type="InterPro" id="IPR035903">
    <property type="entry name" value="HesB-like_dom_sf"/>
</dbReference>
<comment type="caution">
    <text evidence="2">The sequence shown here is derived from an EMBL/GenBank/DDBJ whole genome shotgun (WGS) entry which is preliminary data.</text>
</comment>
<evidence type="ECO:0000313" key="2">
    <source>
        <dbReference type="EMBL" id="KAF8819108.1"/>
    </source>
</evidence>
<organism evidence="2 3">
    <name type="scientific">Cardiosporidium cionae</name>
    <dbReference type="NCBI Taxonomy" id="476202"/>
    <lineage>
        <taxon>Eukaryota</taxon>
        <taxon>Sar</taxon>
        <taxon>Alveolata</taxon>
        <taxon>Apicomplexa</taxon>
        <taxon>Aconoidasida</taxon>
        <taxon>Nephromycida</taxon>
        <taxon>Cardiosporidium</taxon>
    </lineage>
</organism>
<gene>
    <name evidence="2" type="ORF">IE077_001650</name>
</gene>
<protein>
    <submittedName>
        <fullName evidence="2">Uncharacterized protein</fullName>
    </submittedName>
</protein>
<proteinExistence type="inferred from homology"/>
<dbReference type="PANTHER" id="PTHR43011">
    <property type="entry name" value="IRON-SULFUR CLUSTER ASSEMBLY 2 HOMOLOG, MITOCHONDRIAL"/>
    <property type="match status" value="1"/>
</dbReference>
<evidence type="ECO:0000256" key="1">
    <source>
        <dbReference type="ARBA" id="ARBA00006718"/>
    </source>
</evidence>
<name>A0ABQ7J577_9APIC</name>
<keyword evidence="3" id="KW-1185">Reference proteome</keyword>
<comment type="similarity">
    <text evidence="1">Belongs to the HesB/IscA family.</text>
</comment>
<dbReference type="EMBL" id="JADAQX010000957">
    <property type="protein sequence ID" value="KAF8819108.1"/>
    <property type="molecule type" value="Genomic_DNA"/>
</dbReference>
<accession>A0ABQ7J577</accession>
<reference evidence="2 3" key="1">
    <citation type="journal article" date="2020" name="bioRxiv">
        <title>Metabolic contributions of an alphaproteobacterial endosymbiont in the apicomplexan Cardiosporidium cionae.</title>
        <authorList>
            <person name="Hunter E.S."/>
            <person name="Paight C.J."/>
            <person name="Lane C.E."/>
        </authorList>
    </citation>
    <scope>NUCLEOTIDE SEQUENCE [LARGE SCALE GENOMIC DNA]</scope>
    <source>
        <strain evidence="2">ESH_2018</strain>
    </source>
</reference>
<evidence type="ECO:0000313" key="3">
    <source>
        <dbReference type="Proteomes" id="UP000823046"/>
    </source>
</evidence>